<accession>A0A6J4ITM6</accession>
<dbReference type="PANTHER" id="PTHR30404:SF0">
    <property type="entry name" value="N-ACETYLMURAMOYL-L-ALANINE AMIDASE AMIC"/>
    <property type="match status" value="1"/>
</dbReference>
<dbReference type="PANTHER" id="PTHR30404">
    <property type="entry name" value="N-ACETYLMURAMOYL-L-ALANINE AMIDASE"/>
    <property type="match status" value="1"/>
</dbReference>
<proteinExistence type="predicted"/>
<dbReference type="EC" id="3.5.1.28" evidence="2"/>
<organism evidence="5">
    <name type="scientific">uncultured Chthoniobacterales bacterium</name>
    <dbReference type="NCBI Taxonomy" id="1836801"/>
    <lineage>
        <taxon>Bacteria</taxon>
        <taxon>Pseudomonadati</taxon>
        <taxon>Verrucomicrobiota</taxon>
        <taxon>Spartobacteria</taxon>
        <taxon>Chthoniobacterales</taxon>
        <taxon>environmental samples</taxon>
    </lineage>
</organism>
<dbReference type="EMBL" id="CADCTA010000092">
    <property type="protein sequence ID" value="CAA9258877.1"/>
    <property type="molecule type" value="Genomic_DNA"/>
</dbReference>
<dbReference type="GO" id="GO:0009253">
    <property type="term" value="P:peptidoglycan catabolic process"/>
    <property type="evidence" value="ECO:0007669"/>
    <property type="project" value="InterPro"/>
</dbReference>
<sequence length="264" mass="28499">MLSRSRNAKLQNGLALAGLLLMALCLVWTQLLPAPDRVARDEDAPRLSGPIALVIIDAGHGGNDTGAIRDHVREKDLTLDVARRLERLLKASGIATKMTRSTDETVSLAARAAAANEERDCVFVSIHFDEGKRTAASGVGTFYAARQAAPVPLVASWFPFVQPASDKQGSSFESQSLAELIQESLVMKTQAINRGTRAEQFYVVANVRHPAVLVEGGFLSNNDDVMKLTREDYRQQLAAAISEGVTRYRVLVSERGATASAGQP</sequence>
<dbReference type="InterPro" id="IPR050695">
    <property type="entry name" value="N-acetylmuramoyl_amidase_3"/>
</dbReference>
<evidence type="ECO:0000256" key="1">
    <source>
        <dbReference type="ARBA" id="ARBA00001561"/>
    </source>
</evidence>
<name>A0A6J4ITM6_9BACT</name>
<evidence type="ECO:0000313" key="5">
    <source>
        <dbReference type="EMBL" id="CAA9258877.1"/>
    </source>
</evidence>
<dbReference type="GO" id="GO:0030288">
    <property type="term" value="C:outer membrane-bounded periplasmic space"/>
    <property type="evidence" value="ECO:0007669"/>
    <property type="project" value="TreeGrafter"/>
</dbReference>
<protein>
    <recommendedName>
        <fullName evidence="2">N-acetylmuramoyl-L-alanine amidase</fullName>
        <ecNumber evidence="2">3.5.1.28</ecNumber>
    </recommendedName>
</protein>
<evidence type="ECO:0000256" key="3">
    <source>
        <dbReference type="ARBA" id="ARBA00022801"/>
    </source>
</evidence>
<dbReference type="AlphaFoldDB" id="A0A6J4ITM6"/>
<evidence type="ECO:0000256" key="2">
    <source>
        <dbReference type="ARBA" id="ARBA00011901"/>
    </source>
</evidence>
<gene>
    <name evidence="5" type="ORF">AVDCRST_MAG42-2613</name>
</gene>
<evidence type="ECO:0000259" key="4">
    <source>
        <dbReference type="SMART" id="SM00646"/>
    </source>
</evidence>
<dbReference type="GO" id="GO:0008745">
    <property type="term" value="F:N-acetylmuramoyl-L-alanine amidase activity"/>
    <property type="evidence" value="ECO:0007669"/>
    <property type="project" value="UniProtKB-EC"/>
</dbReference>
<keyword evidence="3 5" id="KW-0378">Hydrolase</keyword>
<dbReference type="InterPro" id="IPR002508">
    <property type="entry name" value="MurNAc-LAA_cat"/>
</dbReference>
<dbReference type="SMART" id="SM00646">
    <property type="entry name" value="Ami_3"/>
    <property type="match status" value="1"/>
</dbReference>
<reference evidence="5" key="1">
    <citation type="submission" date="2020-02" db="EMBL/GenBank/DDBJ databases">
        <authorList>
            <person name="Meier V. D."/>
        </authorList>
    </citation>
    <scope>NUCLEOTIDE SEQUENCE</scope>
    <source>
        <strain evidence="5">AVDCRST_MAG42</strain>
    </source>
</reference>
<dbReference type="SUPFAM" id="SSF53187">
    <property type="entry name" value="Zn-dependent exopeptidases"/>
    <property type="match status" value="1"/>
</dbReference>
<dbReference type="Gene3D" id="3.40.630.40">
    <property type="entry name" value="Zn-dependent exopeptidases"/>
    <property type="match status" value="1"/>
</dbReference>
<dbReference type="CDD" id="cd02696">
    <property type="entry name" value="MurNAc-LAA"/>
    <property type="match status" value="1"/>
</dbReference>
<feature type="domain" description="MurNAc-LAA" evidence="4">
    <location>
        <begin position="107"/>
        <end position="246"/>
    </location>
</feature>
<comment type="catalytic activity">
    <reaction evidence="1">
        <text>Hydrolyzes the link between N-acetylmuramoyl residues and L-amino acid residues in certain cell-wall glycopeptides.</text>
        <dbReference type="EC" id="3.5.1.28"/>
    </reaction>
</comment>
<dbReference type="Pfam" id="PF01520">
    <property type="entry name" value="Amidase_3"/>
    <property type="match status" value="1"/>
</dbReference>